<dbReference type="Pfam" id="PF00418">
    <property type="entry name" value="Tubulin-binding"/>
    <property type="match status" value="1"/>
</dbReference>
<gene>
    <name evidence="8" type="ORF">GOODEAATRI_007158</name>
</gene>
<dbReference type="Proteomes" id="UP001476798">
    <property type="component" value="Unassembled WGS sequence"/>
</dbReference>
<evidence type="ECO:0000313" key="9">
    <source>
        <dbReference type="Proteomes" id="UP001476798"/>
    </source>
</evidence>
<protein>
    <submittedName>
        <fullName evidence="8">Uncharacterized protein</fullName>
    </submittedName>
</protein>
<keyword evidence="3" id="KW-0597">Phosphoprotein</keyword>
<keyword evidence="2" id="KW-0963">Cytoplasm</keyword>
<dbReference type="PANTHER" id="PTHR11501:SF16">
    <property type="entry name" value="MICROTUBULE-ASSOCIATED PROTEIN 4"/>
    <property type="match status" value="1"/>
</dbReference>
<dbReference type="InterPro" id="IPR001084">
    <property type="entry name" value="MAP_tubulin-bd_rpt"/>
</dbReference>
<dbReference type="PANTHER" id="PTHR11501">
    <property type="entry name" value="MICROTUBULE-ASSOCIATED PROTEIN"/>
    <property type="match status" value="1"/>
</dbReference>
<dbReference type="InterPro" id="IPR027324">
    <property type="entry name" value="MAP2/MAP4/Tau"/>
</dbReference>
<organism evidence="8 9">
    <name type="scientific">Goodea atripinnis</name>
    <dbReference type="NCBI Taxonomy" id="208336"/>
    <lineage>
        <taxon>Eukaryota</taxon>
        <taxon>Metazoa</taxon>
        <taxon>Chordata</taxon>
        <taxon>Craniata</taxon>
        <taxon>Vertebrata</taxon>
        <taxon>Euteleostomi</taxon>
        <taxon>Actinopterygii</taxon>
        <taxon>Neopterygii</taxon>
        <taxon>Teleostei</taxon>
        <taxon>Neoteleostei</taxon>
        <taxon>Acanthomorphata</taxon>
        <taxon>Ovalentaria</taxon>
        <taxon>Atherinomorphae</taxon>
        <taxon>Cyprinodontiformes</taxon>
        <taxon>Goodeidae</taxon>
        <taxon>Goodea</taxon>
    </lineage>
</organism>
<feature type="region of interest" description="Disordered" evidence="7">
    <location>
        <begin position="1"/>
        <end position="143"/>
    </location>
</feature>
<evidence type="ECO:0000256" key="5">
    <source>
        <dbReference type="ARBA" id="ARBA00022737"/>
    </source>
</evidence>
<evidence type="ECO:0000256" key="6">
    <source>
        <dbReference type="ARBA" id="ARBA00023212"/>
    </source>
</evidence>
<name>A0ABV0MQ00_9TELE</name>
<dbReference type="EMBL" id="JAHRIO010010351">
    <property type="protein sequence ID" value="MEQ2161177.1"/>
    <property type="molecule type" value="Genomic_DNA"/>
</dbReference>
<evidence type="ECO:0000256" key="7">
    <source>
        <dbReference type="SAM" id="MobiDB-lite"/>
    </source>
</evidence>
<sequence>MDHPSTPENGAAEKRPPVPKATPAPHQAPSKNGTPVAAANKTAGIRRCHTSTATPATPSASTNGEGASTHRRRVITKPPVPKQTPMEKKPAAPRPPRTPRPINAPTPDLKNVRSKIGSIDNIKYQPGRGKVGGIKKSLHLKSE</sequence>
<evidence type="ECO:0000313" key="8">
    <source>
        <dbReference type="EMBL" id="MEQ2161177.1"/>
    </source>
</evidence>
<keyword evidence="9" id="KW-1185">Reference proteome</keyword>
<feature type="compositionally biased region" description="Basic and acidic residues" evidence="7">
    <location>
        <begin position="1"/>
        <end position="16"/>
    </location>
</feature>
<dbReference type="PROSITE" id="PS51491">
    <property type="entry name" value="TAU_MAP_2"/>
    <property type="match status" value="1"/>
</dbReference>
<reference evidence="8 9" key="1">
    <citation type="submission" date="2021-06" db="EMBL/GenBank/DDBJ databases">
        <authorList>
            <person name="Palmer J.M."/>
        </authorList>
    </citation>
    <scope>NUCLEOTIDE SEQUENCE [LARGE SCALE GENOMIC DNA]</scope>
    <source>
        <strain evidence="8 9">GA_2019</strain>
        <tissue evidence="8">Muscle</tissue>
    </source>
</reference>
<evidence type="ECO:0000256" key="3">
    <source>
        <dbReference type="ARBA" id="ARBA00022553"/>
    </source>
</evidence>
<accession>A0ABV0MQ00</accession>
<feature type="compositionally biased region" description="Pro residues" evidence="7">
    <location>
        <begin position="92"/>
        <end position="104"/>
    </location>
</feature>
<keyword evidence="5" id="KW-0677">Repeat</keyword>
<comment type="subcellular location">
    <subcellularLocation>
        <location evidence="1">Cytoplasm</location>
        <location evidence="1">Cytoskeleton</location>
    </subcellularLocation>
</comment>
<keyword evidence="6" id="KW-0206">Cytoskeleton</keyword>
<comment type="caution">
    <text evidence="8">The sequence shown here is derived from an EMBL/GenBank/DDBJ whole genome shotgun (WGS) entry which is preliminary data.</text>
</comment>
<keyword evidence="4" id="KW-0493">Microtubule</keyword>
<proteinExistence type="predicted"/>
<feature type="compositionally biased region" description="Low complexity" evidence="7">
    <location>
        <begin position="50"/>
        <end position="62"/>
    </location>
</feature>
<evidence type="ECO:0000256" key="1">
    <source>
        <dbReference type="ARBA" id="ARBA00004245"/>
    </source>
</evidence>
<evidence type="ECO:0000256" key="2">
    <source>
        <dbReference type="ARBA" id="ARBA00022490"/>
    </source>
</evidence>
<evidence type="ECO:0000256" key="4">
    <source>
        <dbReference type="ARBA" id="ARBA00022701"/>
    </source>
</evidence>